<reference evidence="1 2" key="1">
    <citation type="submission" date="2019-08" db="EMBL/GenBank/DDBJ databases">
        <title>Draft genome sequences of two oriental melons (Cucumis melo L. var makuwa).</title>
        <authorList>
            <person name="Kwon S.-Y."/>
        </authorList>
    </citation>
    <scope>NUCLEOTIDE SEQUENCE [LARGE SCALE GENOMIC DNA]</scope>
    <source>
        <strain evidence="2">cv. Chang Bougi</strain>
        <tissue evidence="1">Leaf</tissue>
    </source>
</reference>
<evidence type="ECO:0000313" key="2">
    <source>
        <dbReference type="Proteomes" id="UP000321947"/>
    </source>
</evidence>
<accession>A0A5D3DHP9</accession>
<comment type="caution">
    <text evidence="1">The sequence shown here is derived from an EMBL/GenBank/DDBJ whole genome shotgun (WGS) entry which is preliminary data.</text>
</comment>
<dbReference type="AlphaFoldDB" id="A0A5D3DHP9"/>
<organism evidence="1 2">
    <name type="scientific">Cucumis melo var. makuwa</name>
    <name type="common">Oriental melon</name>
    <dbReference type="NCBI Taxonomy" id="1194695"/>
    <lineage>
        <taxon>Eukaryota</taxon>
        <taxon>Viridiplantae</taxon>
        <taxon>Streptophyta</taxon>
        <taxon>Embryophyta</taxon>
        <taxon>Tracheophyta</taxon>
        <taxon>Spermatophyta</taxon>
        <taxon>Magnoliopsida</taxon>
        <taxon>eudicotyledons</taxon>
        <taxon>Gunneridae</taxon>
        <taxon>Pentapetalae</taxon>
        <taxon>rosids</taxon>
        <taxon>fabids</taxon>
        <taxon>Cucurbitales</taxon>
        <taxon>Cucurbitaceae</taxon>
        <taxon>Benincaseae</taxon>
        <taxon>Cucumis</taxon>
    </lineage>
</organism>
<proteinExistence type="predicted"/>
<dbReference type="PANTHER" id="PTHR34222:SF40">
    <property type="match status" value="1"/>
</dbReference>
<dbReference type="PANTHER" id="PTHR34222">
    <property type="entry name" value="GAG_PRE-INTEGRS DOMAIN-CONTAINING PROTEIN"/>
    <property type="match status" value="1"/>
</dbReference>
<dbReference type="Proteomes" id="UP000321947">
    <property type="component" value="Unassembled WGS sequence"/>
</dbReference>
<dbReference type="EMBL" id="SSTD01004586">
    <property type="protein sequence ID" value="TYK23156.1"/>
    <property type="molecule type" value="Genomic_DNA"/>
</dbReference>
<sequence>MNASDHSSKTHKKPRVWCDRCNKRRHTPETCWKLHGNPVNWKDSKPGERNSHLHTSNANIDDSNLFIKEQIDPILKLLKTTSSSSNPSVSLAQSSAMKKFISLMDQDLGETIGWARMIGGLYYFEKLQLVINKFKA</sequence>
<name>A0A5D3DHP9_CUCMM</name>
<protein>
    <submittedName>
        <fullName evidence="1">Uncharacterized protein</fullName>
    </submittedName>
</protein>
<gene>
    <name evidence="1" type="ORF">E5676_scaffold142G001750</name>
</gene>
<evidence type="ECO:0000313" key="1">
    <source>
        <dbReference type="EMBL" id="TYK23156.1"/>
    </source>
</evidence>